<dbReference type="GO" id="GO:0005886">
    <property type="term" value="C:plasma membrane"/>
    <property type="evidence" value="ECO:0007669"/>
    <property type="project" value="UniProtKB-SubCell"/>
</dbReference>
<dbReference type="InterPro" id="IPR007227">
    <property type="entry name" value="Cell_shape_determining_MreD"/>
</dbReference>
<protein>
    <submittedName>
        <fullName evidence="9">Uncharacterized protein</fullName>
    </submittedName>
</protein>
<evidence type="ECO:0000256" key="8">
    <source>
        <dbReference type="SAM" id="Phobius"/>
    </source>
</evidence>
<organism evidence="9 10">
    <name type="scientific">Pararhodospirillum photometricum DSM 122</name>
    <dbReference type="NCBI Taxonomy" id="1150469"/>
    <lineage>
        <taxon>Bacteria</taxon>
        <taxon>Pseudomonadati</taxon>
        <taxon>Pseudomonadota</taxon>
        <taxon>Alphaproteobacteria</taxon>
        <taxon>Rhodospirillales</taxon>
        <taxon>Rhodospirillaceae</taxon>
        <taxon>Pararhodospirillum</taxon>
    </lineage>
</organism>
<evidence type="ECO:0000256" key="1">
    <source>
        <dbReference type="ARBA" id="ARBA00004651"/>
    </source>
</evidence>
<keyword evidence="4 8" id="KW-0812">Transmembrane</keyword>
<feature type="transmembrane region" description="Helical" evidence="8">
    <location>
        <begin position="85"/>
        <end position="106"/>
    </location>
</feature>
<evidence type="ECO:0000256" key="3">
    <source>
        <dbReference type="ARBA" id="ARBA00022475"/>
    </source>
</evidence>
<keyword evidence="6 8" id="KW-1133">Transmembrane helix</keyword>
<dbReference type="Pfam" id="PF04093">
    <property type="entry name" value="MreD"/>
    <property type="match status" value="1"/>
</dbReference>
<keyword evidence="10" id="KW-1185">Reference proteome</keyword>
<evidence type="ECO:0000256" key="6">
    <source>
        <dbReference type="ARBA" id="ARBA00022989"/>
    </source>
</evidence>
<dbReference type="Proteomes" id="UP000033220">
    <property type="component" value="Chromosome DSM 122"/>
</dbReference>
<evidence type="ECO:0000313" key="10">
    <source>
        <dbReference type="Proteomes" id="UP000033220"/>
    </source>
</evidence>
<evidence type="ECO:0000256" key="5">
    <source>
        <dbReference type="ARBA" id="ARBA00022960"/>
    </source>
</evidence>
<evidence type="ECO:0000256" key="2">
    <source>
        <dbReference type="ARBA" id="ARBA00007776"/>
    </source>
</evidence>
<keyword evidence="5" id="KW-0133">Cell shape</keyword>
<feature type="transmembrane region" description="Helical" evidence="8">
    <location>
        <begin position="20"/>
        <end position="39"/>
    </location>
</feature>
<dbReference type="GO" id="GO:0008360">
    <property type="term" value="P:regulation of cell shape"/>
    <property type="evidence" value="ECO:0007669"/>
    <property type="project" value="UniProtKB-KW"/>
</dbReference>
<evidence type="ECO:0000313" key="9">
    <source>
        <dbReference type="EMBL" id="CCG08152.1"/>
    </source>
</evidence>
<keyword evidence="7 8" id="KW-0472">Membrane</keyword>
<gene>
    <name evidence="9" type="ORF">RSPPHO_01526</name>
</gene>
<keyword evidence="3" id="KW-1003">Cell membrane</keyword>
<feature type="transmembrane region" description="Helical" evidence="8">
    <location>
        <begin position="46"/>
        <end position="65"/>
    </location>
</feature>
<dbReference type="HOGENOM" id="CLU_122712_0_0_5"/>
<accession>H6SJI7</accession>
<dbReference type="STRING" id="1150469.RSPPHO_01526"/>
<dbReference type="PATRIC" id="fig|1150469.3.peg.1718"/>
<comment type="subcellular location">
    <subcellularLocation>
        <location evidence="1">Cell membrane</location>
        <topology evidence="1">Multi-pass membrane protein</topology>
    </subcellularLocation>
</comment>
<dbReference type="NCBIfam" id="TIGR03426">
    <property type="entry name" value="shape_MreD"/>
    <property type="match status" value="1"/>
</dbReference>
<evidence type="ECO:0000256" key="7">
    <source>
        <dbReference type="ARBA" id="ARBA00023136"/>
    </source>
</evidence>
<evidence type="ECO:0000256" key="4">
    <source>
        <dbReference type="ARBA" id="ARBA00022692"/>
    </source>
</evidence>
<dbReference type="eggNOG" id="ENOG5032U20">
    <property type="taxonomic scope" value="Bacteria"/>
</dbReference>
<sequence>MMALPGGDLGRPTLWQRLDWLARKLVPGGLTLILLLMSVSPSRLPGFVHVAPMVALISVYYWAVTRPGAMGYGTAFLLGLVEDCLTGAPLGVGALTLLVVQAAVASQVRYFLGKPFPVGWWAFLLMALGAASVKWLAVSAFHAQFVDGTALMFSVLLTVTMFPAFAWLFGRVSHIVFRES</sequence>
<name>H6SJI7_PARPM</name>
<comment type="similarity">
    <text evidence="2">Belongs to the MreD family.</text>
</comment>
<reference evidence="9 10" key="1">
    <citation type="submission" date="2012-02" db="EMBL/GenBank/DDBJ databases">
        <title>Shotgun genome sequence of Phaeospirillum photometricum DSM 122.</title>
        <authorList>
            <person name="Duquesne K."/>
            <person name="Sturgis J."/>
        </authorList>
    </citation>
    <scope>NUCLEOTIDE SEQUENCE [LARGE SCALE GENOMIC DNA]</scope>
    <source>
        <strain evidence="10">DSM122</strain>
    </source>
</reference>
<feature type="transmembrane region" description="Helical" evidence="8">
    <location>
        <begin position="118"/>
        <end position="138"/>
    </location>
</feature>
<dbReference type="AlphaFoldDB" id="H6SJI7"/>
<proteinExistence type="inferred from homology"/>
<feature type="transmembrane region" description="Helical" evidence="8">
    <location>
        <begin position="150"/>
        <end position="170"/>
    </location>
</feature>
<dbReference type="KEGG" id="rpm:RSPPHO_01526"/>
<dbReference type="EMBL" id="HE663493">
    <property type="protein sequence ID" value="CCG08152.1"/>
    <property type="molecule type" value="Genomic_DNA"/>
</dbReference>